<protein>
    <submittedName>
        <fullName evidence="1">Uncharacterized protein</fullName>
    </submittedName>
</protein>
<dbReference type="AlphaFoldDB" id="A0A0F3N8B6"/>
<name>A0A0F3N8B6_ANAPH</name>
<reference evidence="1 2" key="1">
    <citation type="submission" date="2015-02" db="EMBL/GenBank/DDBJ databases">
        <title>Genome Sequencing of Rickettsiales.</title>
        <authorList>
            <person name="Daugherty S.C."/>
            <person name="Su Q."/>
            <person name="Abolude K."/>
            <person name="Beier-Sexton M."/>
            <person name="Carlyon J.A."/>
            <person name="Carter R."/>
            <person name="Day N.P."/>
            <person name="Dumler S.J."/>
            <person name="Dyachenko V."/>
            <person name="Godinez A."/>
            <person name="Kurtti T.J."/>
            <person name="Lichay M."/>
            <person name="Mullins K.E."/>
            <person name="Ott S."/>
            <person name="Pappas-Brown V."/>
            <person name="Paris D.H."/>
            <person name="Patel P."/>
            <person name="Richards A.L."/>
            <person name="Sadzewicz L."/>
            <person name="Sears K."/>
            <person name="Seidman D."/>
            <person name="Sengamalay N."/>
            <person name="Stenos J."/>
            <person name="Tallon L.J."/>
            <person name="Vincent G."/>
            <person name="Fraser C.M."/>
            <person name="Munderloh U."/>
            <person name="Dunning-Hotopp J.C."/>
        </authorList>
    </citation>
    <scope>NUCLEOTIDE SEQUENCE [LARGE SCALE GENOMIC DNA]</scope>
    <source>
        <strain evidence="1 2">ApMUC09</strain>
    </source>
</reference>
<organism evidence="1 2">
    <name type="scientific">Anaplasma phagocytophilum str. ApMUC09</name>
    <dbReference type="NCBI Taxonomy" id="1359152"/>
    <lineage>
        <taxon>Bacteria</taxon>
        <taxon>Pseudomonadati</taxon>
        <taxon>Pseudomonadota</taxon>
        <taxon>Alphaproteobacteria</taxon>
        <taxon>Rickettsiales</taxon>
        <taxon>Anaplasmataceae</taxon>
        <taxon>Anaplasma</taxon>
        <taxon>phagocytophilum group</taxon>
    </lineage>
</organism>
<dbReference type="PATRIC" id="fig|1359152.3.peg.411"/>
<evidence type="ECO:0000313" key="1">
    <source>
        <dbReference type="EMBL" id="KJV64285.1"/>
    </source>
</evidence>
<dbReference type="Proteomes" id="UP000033441">
    <property type="component" value="Unassembled WGS sequence"/>
</dbReference>
<accession>A0A0F3N8B6</accession>
<proteinExistence type="predicted"/>
<comment type="caution">
    <text evidence="1">The sequence shown here is derived from an EMBL/GenBank/DDBJ whole genome shotgun (WGS) entry which is preliminary data.</text>
</comment>
<gene>
    <name evidence="1" type="ORF">APHMUC_0390</name>
</gene>
<evidence type="ECO:0000313" key="2">
    <source>
        <dbReference type="Proteomes" id="UP000033441"/>
    </source>
</evidence>
<dbReference type="EMBL" id="LANV01000001">
    <property type="protein sequence ID" value="KJV64285.1"/>
    <property type="molecule type" value="Genomic_DNA"/>
</dbReference>
<sequence length="54" mass="5952">MHCFSSACFPSVFGVVETSRLGGVRFIHKRLSSISKGVYEDVENLLNNLDCNSS</sequence>